<evidence type="ECO:0000256" key="2">
    <source>
        <dbReference type="ARBA" id="ARBA00022801"/>
    </source>
</evidence>
<sequence>MGYCEDLREMIGNSPLIIIRPSVVIVNNYGEVLLSRYSGATWGVPGGILQLNESVEECITRNVLEEIGIRIKSIKLFGVYSGKALINRVEESGDEYQTVVIGYLCTEYEGEIKPDSNQEIEAKFYKLNQLPEEIDPFIKNKIVDLAFPKVNSNGTCCGKK</sequence>
<dbReference type="Pfam" id="PF00293">
    <property type="entry name" value="NUDIX"/>
    <property type="match status" value="1"/>
</dbReference>
<dbReference type="EMBL" id="JBHLUU010000109">
    <property type="protein sequence ID" value="MFC0476681.1"/>
    <property type="molecule type" value="Genomic_DNA"/>
</dbReference>
<keyword evidence="5" id="KW-1185">Reference proteome</keyword>
<dbReference type="PANTHER" id="PTHR43046">
    <property type="entry name" value="GDP-MANNOSE MANNOSYL HYDROLASE"/>
    <property type="match status" value="1"/>
</dbReference>
<protein>
    <submittedName>
        <fullName evidence="4">NUDIX domain-containing protein</fullName>
    </submittedName>
</protein>
<dbReference type="Proteomes" id="UP001589738">
    <property type="component" value="Unassembled WGS sequence"/>
</dbReference>
<dbReference type="SUPFAM" id="SSF55811">
    <property type="entry name" value="Nudix"/>
    <property type="match status" value="1"/>
</dbReference>
<name>A0ABV6KTL8_9BACI</name>
<evidence type="ECO:0000256" key="1">
    <source>
        <dbReference type="ARBA" id="ARBA00001946"/>
    </source>
</evidence>
<dbReference type="PROSITE" id="PS51462">
    <property type="entry name" value="NUDIX"/>
    <property type="match status" value="1"/>
</dbReference>
<comment type="caution">
    <text evidence="4">The sequence shown here is derived from an EMBL/GenBank/DDBJ whole genome shotgun (WGS) entry which is preliminary data.</text>
</comment>
<proteinExistence type="predicted"/>
<dbReference type="PANTHER" id="PTHR43046:SF2">
    <property type="entry name" value="8-OXO-DGTP DIPHOSPHATASE-RELATED"/>
    <property type="match status" value="1"/>
</dbReference>
<evidence type="ECO:0000313" key="4">
    <source>
        <dbReference type="EMBL" id="MFC0476681.1"/>
    </source>
</evidence>
<keyword evidence="2" id="KW-0378">Hydrolase</keyword>
<dbReference type="RefSeq" id="WP_160547542.1">
    <property type="nucleotide sequence ID" value="NZ_JBHLUU010000109.1"/>
</dbReference>
<organism evidence="4 5">
    <name type="scientific">Robertmurraya beringensis</name>
    <dbReference type="NCBI Taxonomy" id="641660"/>
    <lineage>
        <taxon>Bacteria</taxon>
        <taxon>Bacillati</taxon>
        <taxon>Bacillota</taxon>
        <taxon>Bacilli</taxon>
        <taxon>Bacillales</taxon>
        <taxon>Bacillaceae</taxon>
        <taxon>Robertmurraya</taxon>
    </lineage>
</organism>
<dbReference type="InterPro" id="IPR000086">
    <property type="entry name" value="NUDIX_hydrolase_dom"/>
</dbReference>
<dbReference type="InterPro" id="IPR015797">
    <property type="entry name" value="NUDIX_hydrolase-like_dom_sf"/>
</dbReference>
<accession>A0ABV6KTL8</accession>
<feature type="domain" description="Nudix hydrolase" evidence="3">
    <location>
        <begin position="17"/>
        <end position="147"/>
    </location>
</feature>
<evidence type="ECO:0000259" key="3">
    <source>
        <dbReference type="PROSITE" id="PS51462"/>
    </source>
</evidence>
<evidence type="ECO:0000313" key="5">
    <source>
        <dbReference type="Proteomes" id="UP001589738"/>
    </source>
</evidence>
<dbReference type="Gene3D" id="3.90.79.10">
    <property type="entry name" value="Nucleoside Triphosphate Pyrophosphohydrolase"/>
    <property type="match status" value="1"/>
</dbReference>
<gene>
    <name evidence="4" type="ORF">ACFFHF_15860</name>
</gene>
<comment type="cofactor">
    <cofactor evidence="1">
        <name>Mg(2+)</name>
        <dbReference type="ChEBI" id="CHEBI:18420"/>
    </cofactor>
</comment>
<reference evidence="4 5" key="1">
    <citation type="submission" date="2024-09" db="EMBL/GenBank/DDBJ databases">
        <authorList>
            <person name="Sun Q."/>
            <person name="Mori K."/>
        </authorList>
    </citation>
    <scope>NUCLEOTIDE SEQUENCE [LARGE SCALE GENOMIC DNA]</scope>
    <source>
        <strain evidence="4 5">CGMCC 1.9126</strain>
    </source>
</reference>